<proteinExistence type="predicted"/>
<dbReference type="SMART" id="SM00261">
    <property type="entry name" value="FU"/>
    <property type="match status" value="11"/>
</dbReference>
<organism evidence="1 2">
    <name type="scientific">Rhodotorula diobovata</name>
    <dbReference type="NCBI Taxonomy" id="5288"/>
    <lineage>
        <taxon>Eukaryota</taxon>
        <taxon>Fungi</taxon>
        <taxon>Dikarya</taxon>
        <taxon>Basidiomycota</taxon>
        <taxon>Pucciniomycotina</taxon>
        <taxon>Microbotryomycetes</taxon>
        <taxon>Sporidiobolales</taxon>
        <taxon>Sporidiobolaceae</taxon>
        <taxon>Rhodotorula</taxon>
    </lineage>
</organism>
<dbReference type="InterPro" id="IPR009030">
    <property type="entry name" value="Growth_fac_rcpt_cys_sf"/>
</dbReference>
<accession>A0A5C5FP32</accession>
<dbReference type="SUPFAM" id="SSF57184">
    <property type="entry name" value="Growth factor receptor domain"/>
    <property type="match status" value="5"/>
</dbReference>
<gene>
    <name evidence="1" type="ORF">DMC30DRAFT_76619</name>
</gene>
<dbReference type="STRING" id="5288.A0A5C5FP32"/>
<protein>
    <submittedName>
        <fullName evidence="1">Uncharacterized protein</fullName>
    </submittedName>
</protein>
<evidence type="ECO:0000313" key="2">
    <source>
        <dbReference type="Proteomes" id="UP000311382"/>
    </source>
</evidence>
<sequence length="1004" mass="104737">MDGPALRKNEAGWPATRRLVRRALVLFLPSFLHQSPLFRPARLPHIRFRPDKAASPSLLLPRSARARHPLLRPGYTRAMRLVEMLVVVSAACASLAAAAASAHSRPLGPRSIEQPSWHTLERRSKTGLCTQAYVDNKHSNYCKQTCPLNQVPLFEGGCVCPSPYKSQGKNCVPDCKNGFSINSAKTGCLCREGRVLNVGGSKCLSACTSGSYPVGDGTCASCPAPFAKCSSTTVATACDDGFFLTAGQCIRKEDCPAGTFANTSNRRCSPCADKDASSCTDGGPASALACATKFLYGGQCLEASALPDGYYPDPSTLTALPCDAGVKTCSGSGVGHALSCGKNSKGDQLLLTPKGACSLHCPSGWYGLKLYGACFACDSGAKTCDDGGAKTCNDDLYLTPLRMCVSPTQVLPGLYPDAATASFKPCRDGVTACSGPAAGDDLTCGTTSSSVTLYFDALRSTCVKKEDCPASTWANAIDNTCTRCDEDEARCSKNGEGSALECVSGSFLTASDDCLSANDCRASGAFWPDTINKVCSLCDVGEAACDGNGQGLATACAANDAGEQLYLLEGDCVAAELCPSTHFADNDTKACVHCAVGALTCGGLNDAFTCGVSESNKRLYLDTAGDQSGMCVLPADCDKSTYPNPTTKRCEPCSDLDEDATSCTNVVALSCGSLFLQGAACVKASECLPHTFADAVAHECSHCADSDALECTADASLKCETKFLSAGACVNAERCPAGTFANVDTHECSPCTTKFSNAGTCTADAVTSCTANFLSGGACVSESECPAGTFPSTDSHACLACAVLDSNAATCTKAGGATSCLNELSVYHGSCGRCPDWTYPDGNPSTCRDCWTEWKGASKCTSDTLLACSKPDGYKLYGQKCITTDCPADTTFYDAAANACQPCSVAFPGSVTCSSTRAITCDSQAGYLLWERKGACVKSCPTRRSWEENSIDNLRNTYLVDGVCRDCAESDIGMAVFTCDAQGTPTSWCVFRFSPCLAVRASGD</sequence>
<comment type="caution">
    <text evidence="1">The sequence shown here is derived from an EMBL/GenBank/DDBJ whole genome shotgun (WGS) entry which is preliminary data.</text>
</comment>
<dbReference type="Proteomes" id="UP000311382">
    <property type="component" value="Unassembled WGS sequence"/>
</dbReference>
<reference evidence="1 2" key="1">
    <citation type="submission" date="2019-03" db="EMBL/GenBank/DDBJ databases">
        <title>Rhodosporidium diobovatum UCD-FST 08-225 genome sequencing, assembly, and annotation.</title>
        <authorList>
            <person name="Fakankun I.U."/>
            <person name="Fristensky B."/>
            <person name="Levin D.B."/>
        </authorList>
    </citation>
    <scope>NUCLEOTIDE SEQUENCE [LARGE SCALE GENOMIC DNA]</scope>
    <source>
        <strain evidence="1 2">UCD-FST 08-225</strain>
    </source>
</reference>
<dbReference type="AlphaFoldDB" id="A0A5C5FP32"/>
<keyword evidence="2" id="KW-1185">Reference proteome</keyword>
<name>A0A5C5FP32_9BASI</name>
<dbReference type="EMBL" id="SOZI01000159">
    <property type="protein sequence ID" value="TNY18049.1"/>
    <property type="molecule type" value="Genomic_DNA"/>
</dbReference>
<dbReference type="OrthoDB" id="2519628at2759"/>
<dbReference type="InterPro" id="IPR006212">
    <property type="entry name" value="Furin_repeat"/>
</dbReference>
<evidence type="ECO:0000313" key="1">
    <source>
        <dbReference type="EMBL" id="TNY18049.1"/>
    </source>
</evidence>
<dbReference type="Gene3D" id="2.10.220.10">
    <property type="entry name" value="Hormone Receptor, Insulin-like Growth Factor Receptor 1, Chain A, domain 2"/>
    <property type="match status" value="4"/>
</dbReference>